<accession>I0IL93</accession>
<dbReference type="PATRIC" id="fig|1162668.3.peg.367"/>
<dbReference type="CDD" id="cd00077">
    <property type="entry name" value="HDc"/>
    <property type="match status" value="1"/>
</dbReference>
<gene>
    <name evidence="3" type="ordered locus">LFE_0320</name>
</gene>
<dbReference type="KEGG" id="lfc:LFE_0320"/>
<dbReference type="InterPro" id="IPR037522">
    <property type="entry name" value="HD_GYP_dom"/>
</dbReference>
<name>I0IL93_LEPFC</name>
<organism evidence="3 4">
    <name type="scientific">Leptospirillum ferrooxidans (strain C2-3)</name>
    <dbReference type="NCBI Taxonomy" id="1162668"/>
    <lineage>
        <taxon>Bacteria</taxon>
        <taxon>Pseudomonadati</taxon>
        <taxon>Nitrospirota</taxon>
        <taxon>Nitrospiria</taxon>
        <taxon>Nitrospirales</taxon>
        <taxon>Nitrospiraceae</taxon>
        <taxon>Leptospirillum</taxon>
    </lineage>
</organism>
<dbReference type="Pfam" id="PF13487">
    <property type="entry name" value="HD_5"/>
    <property type="match status" value="1"/>
</dbReference>
<keyword evidence="3" id="KW-0378">Hydrolase</keyword>
<evidence type="ECO:0000259" key="2">
    <source>
        <dbReference type="PROSITE" id="PS51832"/>
    </source>
</evidence>
<keyword evidence="4" id="KW-1185">Reference proteome</keyword>
<feature type="domain" description="HD-GYP" evidence="2">
    <location>
        <begin position="156"/>
        <end position="351"/>
    </location>
</feature>
<dbReference type="InterPro" id="IPR003607">
    <property type="entry name" value="HD/PDEase_dom"/>
</dbReference>
<evidence type="ECO:0000313" key="3">
    <source>
        <dbReference type="EMBL" id="BAM06042.1"/>
    </source>
</evidence>
<dbReference type="Gene3D" id="1.10.3210.10">
    <property type="entry name" value="Hypothetical protein af1432"/>
    <property type="match status" value="1"/>
</dbReference>
<dbReference type="eggNOG" id="COG2206">
    <property type="taxonomic scope" value="Bacteria"/>
</dbReference>
<dbReference type="InterPro" id="IPR021812">
    <property type="entry name" value="DUF3391"/>
</dbReference>
<dbReference type="EMBL" id="AP012342">
    <property type="protein sequence ID" value="BAM06042.1"/>
    <property type="molecule type" value="Genomic_DNA"/>
</dbReference>
<dbReference type="AlphaFoldDB" id="I0IL93"/>
<dbReference type="PANTHER" id="PTHR43155:SF2">
    <property type="entry name" value="CYCLIC DI-GMP PHOSPHODIESTERASE PA4108"/>
    <property type="match status" value="1"/>
</dbReference>
<dbReference type="GO" id="GO:0016787">
    <property type="term" value="F:hydrolase activity"/>
    <property type="evidence" value="ECO:0007669"/>
    <property type="project" value="UniProtKB-KW"/>
</dbReference>
<dbReference type="RefSeq" id="WP_014448535.1">
    <property type="nucleotide sequence ID" value="NC_017094.1"/>
</dbReference>
<reference evidence="4" key="2">
    <citation type="submission" date="2012-03" db="EMBL/GenBank/DDBJ databases">
        <title>The complete genome sequence of the pioneer microbe on fresh volcanic deposit, Leptospirillum ferrooxidans strain C2-3.</title>
        <authorList>
            <person name="Fujimura R."/>
            <person name="Sato Y."/>
            <person name="Nishizawa T."/>
            <person name="Nanba K."/>
            <person name="Oshima K."/>
            <person name="Hattori M."/>
            <person name="Kamijo T."/>
            <person name="Ohta H."/>
        </authorList>
    </citation>
    <scope>NUCLEOTIDE SEQUENCE [LARGE SCALE GENOMIC DNA]</scope>
    <source>
        <strain evidence="4">C2-3</strain>
    </source>
</reference>
<dbReference type="PANTHER" id="PTHR43155">
    <property type="entry name" value="CYCLIC DI-GMP PHOSPHODIESTERASE PA4108-RELATED"/>
    <property type="match status" value="1"/>
</dbReference>
<dbReference type="Proteomes" id="UP000007382">
    <property type="component" value="Chromosome"/>
</dbReference>
<feature type="region of interest" description="Disordered" evidence="1">
    <location>
        <begin position="65"/>
        <end position="97"/>
    </location>
</feature>
<dbReference type="SUPFAM" id="SSF109604">
    <property type="entry name" value="HD-domain/PDEase-like"/>
    <property type="match status" value="1"/>
</dbReference>
<reference evidence="3 4" key="1">
    <citation type="journal article" date="2012" name="J. Bacteriol.">
        <title>Complete Genome Sequence of Leptospirillum ferrooxidans Strain C2-3, Isolated from a Fresh Volcanic Ash Deposit on the Island of Miyake, Japan.</title>
        <authorList>
            <person name="Fujimura R."/>
            <person name="Sato Y."/>
            <person name="Nishizawa T."/>
            <person name="Oshima K."/>
            <person name="Kim S.-W."/>
            <person name="Hattori M."/>
            <person name="Kamijo T."/>
            <person name="Ohta H."/>
        </authorList>
    </citation>
    <scope>NUCLEOTIDE SEQUENCE [LARGE SCALE GENOMIC DNA]</scope>
    <source>
        <strain evidence="3 4">C2-3</strain>
    </source>
</reference>
<dbReference type="Pfam" id="PF11871">
    <property type="entry name" value="DUF3391"/>
    <property type="match status" value="1"/>
</dbReference>
<evidence type="ECO:0000313" key="4">
    <source>
        <dbReference type="Proteomes" id="UP000007382"/>
    </source>
</evidence>
<dbReference type="NCBIfam" id="TIGR00277">
    <property type="entry name" value="HDIG"/>
    <property type="match status" value="1"/>
</dbReference>
<evidence type="ECO:0000256" key="1">
    <source>
        <dbReference type="SAM" id="MobiDB-lite"/>
    </source>
</evidence>
<protein>
    <submittedName>
        <fullName evidence="3">Putative mutative metal dependent phosphohydrolase</fullName>
    </submittedName>
</protein>
<dbReference type="OrthoDB" id="9802066at2"/>
<feature type="compositionally biased region" description="Basic and acidic residues" evidence="1">
    <location>
        <begin position="65"/>
        <end position="86"/>
    </location>
</feature>
<dbReference type="PROSITE" id="PS51832">
    <property type="entry name" value="HD_GYP"/>
    <property type="match status" value="1"/>
</dbReference>
<dbReference type="SMART" id="SM00471">
    <property type="entry name" value="HDc"/>
    <property type="match status" value="1"/>
</dbReference>
<dbReference type="InterPro" id="IPR006675">
    <property type="entry name" value="HDIG_dom"/>
</dbReference>
<proteinExistence type="predicted"/>
<dbReference type="HOGENOM" id="CLU_000445_92_1_0"/>
<sequence length="441" mass="49769">MSKEISIPIENLRIGHYVVGMDKNWLETPFMTHRFFIHRKDEIDALRASGVKFLTVDLSRSRLLHPEKKEQHPAQKEQADQQKSSDESNAPDWNSSERLEEVTIPEFEAASLLADTHVRLVHQYKKLFQSLKNGKDTPSASDVTFYKNALNEVARLGRSYPDALLFMAHLQSTDDETYIHSVNTMFLAIYMAITKNVPQEEVGIWGMCGLFHDMGKCSIPAMILHKKEPLTLGEWDIIKSHPSVGEEILKTWNGLPPIVAKVAGEHHVRKNGKGYPDQRLFITTDTITRAVMILDTFDALTADRSYRAGMPPPKALKLIAQMAQDSLDTQLVAQVIKAMGIYPIGSVLELGSGEVGVVIRHHIDQDNRNQQNFSLLMMKDENGAHLRKPVARKITWSPGAPPPVARTHNHSAWGIDWTQLREHLHLWTDARELPDPLSDPG</sequence>